<keyword evidence="3" id="KW-0472">Membrane</keyword>
<sequence length="1029" mass="116572">MANLGSLVYYIQNKNAQFKRGMRENQQEIKKLDREAKRSQGTLRQYSAAFKKTGMALTAFGAIITGVSFKLAKMASDANEIQSRFNYVFGEMSKDANKWAEDFADSFNQSTSEIKSMMATLQDTLVPMGVAEEKAFTLNKTITQLAIDMSSFANVPLEQAMNDIQSAIVGQSRPMRKYGSVLTETRVKANALKEGIIDTDRELTEQEKILSRVNLMMQDMSKAQGDYKRTQDSFANRLRETRNLLKNIGEESGTYVLPQISALLSHVQSGINWFDQLPAPLKEVISQFAVWSGIMAGIVGPLALFVGFLPQIAAGLSMVSGGFAPFLIGGAVIAGVTKLVSIFNDLNDTQDDNLESTKNLVEEYENLSSKENKSKEEKDKLLEVSQDLADLYPDAIEGINDETNAYEINTEKVLENARAKNLEYMSKNIRKTIDKIEKGKEELQYQNEELERLADGSKELDKVIRDAQGKASEVVYQAGFGDRLKEDMSFEDYISLNQDSNFRKKLKEMPKEFQLMWQEAFATLKQNYENSLDISGMMSKNKKEISNLNDELEKSQKRLEIVNQRAQGLITDKEFEKRLAALSNDPETESESGSSEEEDETDPEKAEKLKEFKKELQQDIEDYNFDRELKNIKKESRKAQKELERERDAKLLTAKSLGASEELIQEIKDFYEKRIGNAILDIREKNKKESLDSAEDYINQRLLLEKEGKEKEIEQVEQWFKREKEKHKNQTRALEELRELRNQKLLDIEKEYAEKEQQLQDEITENKYEAGKISLEEYINYLKTRLKDYKKMTDEWVELNAKINDLEWELGFQNETTTDFYGLWKTGGSSGSENEESKPLNWLVDSLVEIGYEVDHVNRKFKDWQDNLITGLSDAIARGESLGDVFKNLANQISSMVLQKAIVGPMVNWALGGIGLDGIAHSGGLVTVNGVESLDNFHVGGTVGGKKLRPDEKVVKTKVGELILTEDQQRGAINAQGGGGDNVEVYQINSPDAQSFQRLLKQNKATIVNIAGEDIMANGKLRKIMQKFI</sequence>
<dbReference type="AlphaFoldDB" id="A0A1I4LRW0"/>
<evidence type="ECO:0000256" key="3">
    <source>
        <dbReference type="SAM" id="Phobius"/>
    </source>
</evidence>
<dbReference type="RefSeq" id="WP_089862415.1">
    <property type="nucleotide sequence ID" value="NZ_FOTI01000043.1"/>
</dbReference>
<evidence type="ECO:0000256" key="1">
    <source>
        <dbReference type="SAM" id="Coils"/>
    </source>
</evidence>
<keyword evidence="3" id="KW-1133">Transmembrane helix</keyword>
<protein>
    <submittedName>
        <fullName evidence="4">Uncharacterized protein</fullName>
    </submittedName>
</protein>
<feature type="coiled-coil region" evidence="1">
    <location>
        <begin position="347"/>
        <end position="384"/>
    </location>
</feature>
<organism evidence="4 5">
    <name type="scientific">Halanaerobium salsuginis</name>
    <dbReference type="NCBI Taxonomy" id="29563"/>
    <lineage>
        <taxon>Bacteria</taxon>
        <taxon>Bacillati</taxon>
        <taxon>Bacillota</taxon>
        <taxon>Clostridia</taxon>
        <taxon>Halanaerobiales</taxon>
        <taxon>Halanaerobiaceae</taxon>
        <taxon>Halanaerobium</taxon>
    </lineage>
</organism>
<dbReference type="EMBL" id="FOTI01000043">
    <property type="protein sequence ID" value="SFL93665.1"/>
    <property type="molecule type" value="Genomic_DNA"/>
</dbReference>
<evidence type="ECO:0000313" key="5">
    <source>
        <dbReference type="Proteomes" id="UP000199006"/>
    </source>
</evidence>
<feature type="transmembrane region" description="Helical" evidence="3">
    <location>
        <begin position="321"/>
        <end position="343"/>
    </location>
</feature>
<reference evidence="4 5" key="1">
    <citation type="submission" date="2016-10" db="EMBL/GenBank/DDBJ databases">
        <authorList>
            <person name="de Groot N.N."/>
        </authorList>
    </citation>
    <scope>NUCLEOTIDE SEQUENCE [LARGE SCALE GENOMIC DNA]</scope>
    <source>
        <strain evidence="4 5">ATCC 51327</strain>
    </source>
</reference>
<dbReference type="Proteomes" id="UP000199006">
    <property type="component" value="Unassembled WGS sequence"/>
</dbReference>
<keyword evidence="5" id="KW-1185">Reference proteome</keyword>
<name>A0A1I4LRW0_9FIRM</name>
<evidence type="ECO:0000313" key="4">
    <source>
        <dbReference type="EMBL" id="SFL93665.1"/>
    </source>
</evidence>
<accession>A0A1I4LRW0</accession>
<feature type="compositionally biased region" description="Acidic residues" evidence="2">
    <location>
        <begin position="586"/>
        <end position="602"/>
    </location>
</feature>
<feature type="transmembrane region" description="Helical" evidence="3">
    <location>
        <begin position="288"/>
        <end position="309"/>
    </location>
</feature>
<dbReference type="OrthoDB" id="9780715at2"/>
<feature type="coiled-coil region" evidence="1">
    <location>
        <begin position="538"/>
        <end position="565"/>
    </location>
</feature>
<keyword evidence="1" id="KW-0175">Coiled coil</keyword>
<evidence type="ECO:0000256" key="2">
    <source>
        <dbReference type="SAM" id="MobiDB-lite"/>
    </source>
</evidence>
<proteinExistence type="predicted"/>
<feature type="coiled-coil region" evidence="1">
    <location>
        <begin position="433"/>
        <end position="460"/>
    </location>
</feature>
<gene>
    <name evidence="4" type="ORF">SAMN02983006_02390</name>
</gene>
<dbReference type="STRING" id="29563.SAMN02983006_02390"/>
<feature type="coiled-coil region" evidence="1">
    <location>
        <begin position="720"/>
        <end position="765"/>
    </location>
</feature>
<keyword evidence="3" id="KW-0812">Transmembrane</keyword>
<feature type="region of interest" description="Disordered" evidence="2">
    <location>
        <begin position="581"/>
        <end position="607"/>
    </location>
</feature>
<feature type="coiled-coil region" evidence="1">
    <location>
        <begin position="15"/>
        <end position="49"/>
    </location>
</feature>